<sequence>MRKIKNVFLIPLFLSVLISIMALSDEKPQIAILQFTNNVTNVEWWSDASPVDLQDSLVTALNDNPTIENYTFTKIDHAIHEDDLLKGPHAKAFETLKAKSYREERAMIVCNITNYDAKSSVLNFSFTLIDPSEFTILKRMDIQFDLPEGRKLFGEDCSKANYITNMVSAVSELITEL</sequence>
<dbReference type="EMBL" id="LIZX01000005">
    <property type="protein sequence ID" value="KPJ70146.1"/>
    <property type="molecule type" value="Genomic_DNA"/>
</dbReference>
<evidence type="ECO:0000313" key="2">
    <source>
        <dbReference type="Proteomes" id="UP000051861"/>
    </source>
</evidence>
<proteinExistence type="predicted"/>
<evidence type="ECO:0000313" key="1">
    <source>
        <dbReference type="EMBL" id="KPJ70146.1"/>
    </source>
</evidence>
<organism evidence="1 2">
    <name type="scientific">candidate division WOR-1 bacterium DG_54_3</name>
    <dbReference type="NCBI Taxonomy" id="1703775"/>
    <lineage>
        <taxon>Bacteria</taxon>
        <taxon>Bacillati</taxon>
        <taxon>Saganbacteria</taxon>
    </lineage>
</organism>
<dbReference type="AlphaFoldDB" id="A0A0S7Y5Y3"/>
<reference evidence="1 2" key="1">
    <citation type="journal article" date="2015" name="Microbiome">
        <title>Genomic resolution of linkages in carbon, nitrogen, and sulfur cycling among widespread estuary sediment bacteria.</title>
        <authorList>
            <person name="Baker B.J."/>
            <person name="Lazar C.S."/>
            <person name="Teske A.P."/>
            <person name="Dick G.J."/>
        </authorList>
    </citation>
    <scope>NUCLEOTIDE SEQUENCE [LARGE SCALE GENOMIC DNA]</scope>
    <source>
        <strain evidence="1">DG_54_3</strain>
    </source>
</reference>
<comment type="caution">
    <text evidence="1">The sequence shown here is derived from an EMBL/GenBank/DDBJ whole genome shotgun (WGS) entry which is preliminary data.</text>
</comment>
<protein>
    <submittedName>
        <fullName evidence="1">Uncharacterized protein</fullName>
    </submittedName>
</protein>
<dbReference type="Proteomes" id="UP000051861">
    <property type="component" value="Unassembled WGS sequence"/>
</dbReference>
<name>A0A0S7Y5Y3_UNCSA</name>
<accession>A0A0S7Y5Y3</accession>
<gene>
    <name evidence="1" type="ORF">AMJ44_00685</name>
</gene>